<comment type="caution">
    <text evidence="4">The sequence shown here is derived from an EMBL/GenBank/DDBJ whole genome shotgun (WGS) entry which is preliminary data.</text>
</comment>
<dbReference type="EMBL" id="MDYQ01000353">
    <property type="protein sequence ID" value="PRP75970.1"/>
    <property type="molecule type" value="Genomic_DNA"/>
</dbReference>
<keyword evidence="5" id="KW-1185">Reference proteome</keyword>
<dbReference type="Proteomes" id="UP000241769">
    <property type="component" value="Unassembled WGS sequence"/>
</dbReference>
<dbReference type="SUPFAM" id="SSF143113">
    <property type="entry name" value="NAP-like"/>
    <property type="match status" value="1"/>
</dbReference>
<feature type="region of interest" description="Disordered" evidence="3">
    <location>
        <begin position="230"/>
        <end position="254"/>
    </location>
</feature>
<dbReference type="GO" id="GO:0005634">
    <property type="term" value="C:nucleus"/>
    <property type="evidence" value="ECO:0007669"/>
    <property type="project" value="InterPro"/>
</dbReference>
<dbReference type="InterPro" id="IPR002164">
    <property type="entry name" value="NAP_family"/>
</dbReference>
<dbReference type="AlphaFoldDB" id="A0A2P6MW76"/>
<organism evidence="4 5">
    <name type="scientific">Planoprotostelium fungivorum</name>
    <dbReference type="NCBI Taxonomy" id="1890364"/>
    <lineage>
        <taxon>Eukaryota</taxon>
        <taxon>Amoebozoa</taxon>
        <taxon>Evosea</taxon>
        <taxon>Variosea</taxon>
        <taxon>Cavosteliida</taxon>
        <taxon>Cavosteliaceae</taxon>
        <taxon>Planoprotostelium</taxon>
    </lineage>
</organism>
<comment type="similarity">
    <text evidence="1 2">Belongs to the nucleosome assembly protein (NAP) family.</text>
</comment>
<proteinExistence type="inferred from homology"/>
<reference evidence="4 5" key="1">
    <citation type="journal article" date="2018" name="Genome Biol. Evol.">
        <title>Multiple Roots of Fruiting Body Formation in Amoebozoa.</title>
        <authorList>
            <person name="Hillmann F."/>
            <person name="Forbes G."/>
            <person name="Novohradska S."/>
            <person name="Ferling I."/>
            <person name="Riege K."/>
            <person name="Groth M."/>
            <person name="Westermann M."/>
            <person name="Marz M."/>
            <person name="Spaller T."/>
            <person name="Winckler T."/>
            <person name="Schaap P."/>
            <person name="Glockner G."/>
        </authorList>
    </citation>
    <scope>NUCLEOTIDE SEQUENCE [LARGE SCALE GENOMIC DNA]</scope>
    <source>
        <strain evidence="4 5">Jena</strain>
    </source>
</reference>
<accession>A0A2P6MW76</accession>
<dbReference type="GO" id="GO:0006334">
    <property type="term" value="P:nucleosome assembly"/>
    <property type="evidence" value="ECO:0007669"/>
    <property type="project" value="InterPro"/>
</dbReference>
<dbReference type="OrthoDB" id="19405at2759"/>
<dbReference type="STRING" id="1890364.A0A2P6MW76"/>
<evidence type="ECO:0000313" key="5">
    <source>
        <dbReference type="Proteomes" id="UP000241769"/>
    </source>
</evidence>
<name>A0A2P6MW76_9EUKA</name>
<evidence type="ECO:0000256" key="1">
    <source>
        <dbReference type="ARBA" id="ARBA00009947"/>
    </source>
</evidence>
<dbReference type="Pfam" id="PF00956">
    <property type="entry name" value="NAP"/>
    <property type="match status" value="1"/>
</dbReference>
<dbReference type="InParanoid" id="A0A2P6MW76"/>
<dbReference type="Gene3D" id="1.20.5.1500">
    <property type="match status" value="1"/>
</dbReference>
<evidence type="ECO:0000256" key="3">
    <source>
        <dbReference type="SAM" id="MobiDB-lite"/>
    </source>
</evidence>
<protein>
    <submittedName>
        <fullName evidence="4">Nucleosome assembly protein 1-like 4-like</fullName>
    </submittedName>
</protein>
<feature type="compositionally biased region" description="Acidic residues" evidence="3">
    <location>
        <begin position="310"/>
        <end position="337"/>
    </location>
</feature>
<dbReference type="PANTHER" id="PTHR11875">
    <property type="entry name" value="TESTIS-SPECIFIC Y-ENCODED PROTEIN"/>
    <property type="match status" value="1"/>
</dbReference>
<evidence type="ECO:0000313" key="4">
    <source>
        <dbReference type="EMBL" id="PRP75970.1"/>
    </source>
</evidence>
<dbReference type="Gene3D" id="3.30.1120.90">
    <property type="entry name" value="Nucleosome assembly protein"/>
    <property type="match status" value="1"/>
</dbReference>
<dbReference type="InterPro" id="IPR037231">
    <property type="entry name" value="NAP-like_sf"/>
</dbReference>
<feature type="region of interest" description="Disordered" evidence="3">
    <location>
        <begin position="307"/>
        <end position="353"/>
    </location>
</feature>
<dbReference type="FunCoup" id="A0A2P6MW76">
    <property type="interactions" value="750"/>
</dbReference>
<evidence type="ECO:0000256" key="2">
    <source>
        <dbReference type="RuleBase" id="RU003876"/>
    </source>
</evidence>
<sequence length="353" mass="38998">MPGKGGEGFSFDFANSKPQEVAEEVEAVYQPQPLPKQVADRVVFLQHLQIQRESVEEDYQKELAALEAKYQALFQPFYEKRSKVIKGELEPSTGDITAAASAVEQRNKQEQEEAGESWLPATPVTPATQEKGIPGFWLGVLQKSNEFSTLITEADEAALKYLTDISSKELEGGSLELTFQFNANPFFNNTTLVKKYNVFSQGGQILGPQSVDPCDIQWKDGKKLTHKTVTKQVGGGGRGKRGNRGRGAGGAAKTVTTEEPVLSFFHFFNPQFEEDEEDEEAGGMLDHDYEAGLTLHEDILPNAILYFSGEPEEEEDFDMMGEEDDEEGEDDEDDEEGGAPAPAPGQQQECKQQ</sequence>
<gene>
    <name evidence="4" type="ORF">PROFUN_01686</name>
</gene>